<accession>A0A0D3HMG6</accession>
<evidence type="ECO:0000313" key="2">
    <source>
        <dbReference type="Proteomes" id="UP000026960"/>
    </source>
</evidence>
<reference evidence="1" key="2">
    <citation type="submission" date="2015-03" db="UniProtKB">
        <authorList>
            <consortium name="EnsemblPlants"/>
        </authorList>
    </citation>
    <scope>IDENTIFICATION</scope>
</reference>
<dbReference type="Gramene" id="OBART11G15420.1">
    <property type="protein sequence ID" value="OBART11G15420.1"/>
    <property type="gene ID" value="OBART11G15420"/>
</dbReference>
<organism evidence="1">
    <name type="scientific">Oryza barthii</name>
    <dbReference type="NCBI Taxonomy" id="65489"/>
    <lineage>
        <taxon>Eukaryota</taxon>
        <taxon>Viridiplantae</taxon>
        <taxon>Streptophyta</taxon>
        <taxon>Embryophyta</taxon>
        <taxon>Tracheophyta</taxon>
        <taxon>Spermatophyta</taxon>
        <taxon>Magnoliopsida</taxon>
        <taxon>Liliopsida</taxon>
        <taxon>Poales</taxon>
        <taxon>Poaceae</taxon>
        <taxon>BOP clade</taxon>
        <taxon>Oryzoideae</taxon>
        <taxon>Oryzeae</taxon>
        <taxon>Oryzinae</taxon>
        <taxon>Oryza</taxon>
    </lineage>
</organism>
<sequence>MGRTWPVGTASGIGAIAGGAATDWIGASSSMDGFRRIKSDGRGHLVSPEVDGGGSVRERATVVIVDAVQRRVVETLLHPRPVAQIRYSRGNRHQIHEGEVRYHQTCEGSWSLPMRRRRPMEATLLPLDPLLSEPQSIGLLVHLHELVE</sequence>
<keyword evidence="2" id="KW-1185">Reference proteome</keyword>
<name>A0A0D3HMG6_9ORYZ</name>
<dbReference type="Proteomes" id="UP000026960">
    <property type="component" value="Chromosome 11"/>
</dbReference>
<dbReference type="EnsemblPlants" id="OBART11G15420.1">
    <property type="protein sequence ID" value="OBART11G15420.1"/>
    <property type="gene ID" value="OBART11G15420"/>
</dbReference>
<dbReference type="HOGENOM" id="CLU_2044092_0_0_1"/>
<evidence type="ECO:0000313" key="1">
    <source>
        <dbReference type="EnsemblPlants" id="OBART11G15420.1"/>
    </source>
</evidence>
<dbReference type="AlphaFoldDB" id="A0A0D3HMG6"/>
<proteinExistence type="predicted"/>
<dbReference type="PaxDb" id="65489-OBART11G15420.1"/>
<protein>
    <submittedName>
        <fullName evidence="1">Uncharacterized protein</fullName>
    </submittedName>
</protein>
<reference evidence="1" key="1">
    <citation type="journal article" date="2009" name="Rice">
        <title>De Novo Next Generation Sequencing of Plant Genomes.</title>
        <authorList>
            <person name="Rounsley S."/>
            <person name="Marri P.R."/>
            <person name="Yu Y."/>
            <person name="He R."/>
            <person name="Sisneros N."/>
            <person name="Goicoechea J.L."/>
            <person name="Lee S.J."/>
            <person name="Angelova A."/>
            <person name="Kudrna D."/>
            <person name="Luo M."/>
            <person name="Affourtit J."/>
            <person name="Desany B."/>
            <person name="Knight J."/>
            <person name="Niazi F."/>
            <person name="Egholm M."/>
            <person name="Wing R.A."/>
        </authorList>
    </citation>
    <scope>NUCLEOTIDE SEQUENCE [LARGE SCALE GENOMIC DNA]</scope>
    <source>
        <strain evidence="1">cv. IRGC 105608</strain>
    </source>
</reference>